<dbReference type="Proteomes" id="UP001595997">
    <property type="component" value="Unassembled WGS sequence"/>
</dbReference>
<dbReference type="InterPro" id="IPR008920">
    <property type="entry name" value="TF_FadR/GntR_C"/>
</dbReference>
<dbReference type="PROSITE" id="PS50949">
    <property type="entry name" value="HTH_GNTR"/>
    <property type="match status" value="1"/>
</dbReference>
<dbReference type="Pfam" id="PF07729">
    <property type="entry name" value="FCD"/>
    <property type="match status" value="1"/>
</dbReference>
<dbReference type="InterPro" id="IPR036390">
    <property type="entry name" value="WH_DNA-bd_sf"/>
</dbReference>
<dbReference type="CDD" id="cd07377">
    <property type="entry name" value="WHTH_GntR"/>
    <property type="match status" value="1"/>
</dbReference>
<dbReference type="PANTHER" id="PTHR43537:SF45">
    <property type="entry name" value="GNTR FAMILY REGULATORY PROTEIN"/>
    <property type="match status" value="1"/>
</dbReference>
<keyword evidence="3" id="KW-0804">Transcription</keyword>
<evidence type="ECO:0000313" key="6">
    <source>
        <dbReference type="Proteomes" id="UP001595997"/>
    </source>
</evidence>
<dbReference type="SMART" id="SM00345">
    <property type="entry name" value="HTH_GNTR"/>
    <property type="match status" value="1"/>
</dbReference>
<dbReference type="EMBL" id="JBHSFH010000007">
    <property type="protein sequence ID" value="MFC4495864.1"/>
    <property type="molecule type" value="Genomic_DNA"/>
</dbReference>
<evidence type="ECO:0000256" key="1">
    <source>
        <dbReference type="ARBA" id="ARBA00023015"/>
    </source>
</evidence>
<organism evidence="5 6">
    <name type="scientific">Streptomyces ovatisporus</name>
    <dbReference type="NCBI Taxonomy" id="1128682"/>
    <lineage>
        <taxon>Bacteria</taxon>
        <taxon>Bacillati</taxon>
        <taxon>Actinomycetota</taxon>
        <taxon>Actinomycetes</taxon>
        <taxon>Kitasatosporales</taxon>
        <taxon>Streptomycetaceae</taxon>
        <taxon>Streptomyces</taxon>
    </lineage>
</organism>
<proteinExistence type="predicted"/>
<protein>
    <submittedName>
        <fullName evidence="5">GntR family transcriptional regulator</fullName>
    </submittedName>
</protein>
<dbReference type="SUPFAM" id="SSF46785">
    <property type="entry name" value="Winged helix' DNA-binding domain"/>
    <property type="match status" value="1"/>
</dbReference>
<feature type="domain" description="HTH gntR-type" evidence="4">
    <location>
        <begin position="5"/>
        <end position="72"/>
    </location>
</feature>
<evidence type="ECO:0000256" key="3">
    <source>
        <dbReference type="ARBA" id="ARBA00023163"/>
    </source>
</evidence>
<dbReference type="InterPro" id="IPR000524">
    <property type="entry name" value="Tscrpt_reg_HTH_GntR"/>
</dbReference>
<dbReference type="Gene3D" id="1.10.10.10">
    <property type="entry name" value="Winged helix-like DNA-binding domain superfamily/Winged helix DNA-binding domain"/>
    <property type="match status" value="1"/>
</dbReference>
<keyword evidence="1" id="KW-0805">Transcription regulation</keyword>
<evidence type="ECO:0000313" key="5">
    <source>
        <dbReference type="EMBL" id="MFC4495864.1"/>
    </source>
</evidence>
<evidence type="ECO:0000259" key="4">
    <source>
        <dbReference type="PROSITE" id="PS50949"/>
    </source>
</evidence>
<dbReference type="SUPFAM" id="SSF48008">
    <property type="entry name" value="GntR ligand-binding domain-like"/>
    <property type="match status" value="1"/>
</dbReference>
<accession>A0ABV9AA32</accession>
<sequence>MIKRSTLRAQLASALRDEILAARLPAGSRFTVKEIAEQYGVSATPVREAMVDLAAQGLLDVEQHRGFRVHEFTIHDYRAMVQARMIVLDGLFHGFVEAEAVRTAEAAAGAAGPPQQLELDPVALASVRRRADAAVRAARAGDLDVLIGYDLRYWRELGRLAGNPYILDFLDRLRTQCWVFCVPCLRGEGEIAARLWSGYRELVDAVEQHDAVESRRIVAEYHRHALALAEGPAMRLAP</sequence>
<dbReference type="InterPro" id="IPR011711">
    <property type="entry name" value="GntR_C"/>
</dbReference>
<dbReference type="InterPro" id="IPR036388">
    <property type="entry name" value="WH-like_DNA-bd_sf"/>
</dbReference>
<dbReference type="Pfam" id="PF00392">
    <property type="entry name" value="GntR"/>
    <property type="match status" value="1"/>
</dbReference>
<gene>
    <name evidence="5" type="ORF">ACFPA8_17185</name>
</gene>
<dbReference type="PANTHER" id="PTHR43537">
    <property type="entry name" value="TRANSCRIPTIONAL REGULATOR, GNTR FAMILY"/>
    <property type="match status" value="1"/>
</dbReference>
<dbReference type="Gene3D" id="1.20.120.530">
    <property type="entry name" value="GntR ligand-binding domain-like"/>
    <property type="match status" value="1"/>
</dbReference>
<keyword evidence="6" id="KW-1185">Reference proteome</keyword>
<evidence type="ECO:0000256" key="2">
    <source>
        <dbReference type="ARBA" id="ARBA00023125"/>
    </source>
</evidence>
<reference evidence="6" key="1">
    <citation type="journal article" date="2019" name="Int. J. Syst. Evol. Microbiol.">
        <title>The Global Catalogue of Microorganisms (GCM) 10K type strain sequencing project: providing services to taxonomists for standard genome sequencing and annotation.</title>
        <authorList>
            <consortium name="The Broad Institute Genomics Platform"/>
            <consortium name="The Broad Institute Genome Sequencing Center for Infectious Disease"/>
            <person name="Wu L."/>
            <person name="Ma J."/>
        </authorList>
    </citation>
    <scope>NUCLEOTIDE SEQUENCE [LARGE SCALE GENOMIC DNA]</scope>
    <source>
        <strain evidence="6">CGMCC 4.7357</strain>
    </source>
</reference>
<comment type="caution">
    <text evidence="5">The sequence shown here is derived from an EMBL/GenBank/DDBJ whole genome shotgun (WGS) entry which is preliminary data.</text>
</comment>
<keyword evidence="2" id="KW-0238">DNA-binding</keyword>
<name>A0ABV9AA32_9ACTN</name>
<dbReference type="RefSeq" id="WP_386449299.1">
    <property type="nucleotide sequence ID" value="NZ_JBHSFH010000007.1"/>
</dbReference>